<dbReference type="OrthoDB" id="9780884at2"/>
<dbReference type="GO" id="GO:0009245">
    <property type="term" value="P:lipid A biosynthetic process"/>
    <property type="evidence" value="ECO:0007669"/>
    <property type="project" value="TreeGrafter"/>
</dbReference>
<gene>
    <name evidence="2" type="ordered locus">FraEuI1c_0348</name>
</gene>
<dbReference type="GO" id="GO:0016020">
    <property type="term" value="C:membrane"/>
    <property type="evidence" value="ECO:0007669"/>
    <property type="project" value="GOC"/>
</dbReference>
<dbReference type="Pfam" id="PF00149">
    <property type="entry name" value="Metallophos"/>
    <property type="match status" value="1"/>
</dbReference>
<accession>E3J7G1</accession>
<dbReference type="HOGENOM" id="CLU_025443_4_0_11"/>
<dbReference type="Gene3D" id="3.60.21.10">
    <property type="match status" value="1"/>
</dbReference>
<evidence type="ECO:0000259" key="1">
    <source>
        <dbReference type="Pfam" id="PF00149"/>
    </source>
</evidence>
<proteinExistence type="predicted"/>
<dbReference type="KEGG" id="fri:FraEuI1c_0348"/>
<dbReference type="SUPFAM" id="SSF56300">
    <property type="entry name" value="Metallo-dependent phosphatases"/>
    <property type="match status" value="1"/>
</dbReference>
<dbReference type="PANTHER" id="PTHR31302">
    <property type="entry name" value="TRANSMEMBRANE PROTEIN WITH METALLOPHOSPHOESTERASE DOMAIN-RELATED"/>
    <property type="match status" value="1"/>
</dbReference>
<dbReference type="GO" id="GO:0008758">
    <property type="term" value="F:UDP-2,3-diacylglucosamine hydrolase activity"/>
    <property type="evidence" value="ECO:0007669"/>
    <property type="project" value="TreeGrafter"/>
</dbReference>
<dbReference type="eggNOG" id="COG1408">
    <property type="taxonomic scope" value="Bacteria"/>
</dbReference>
<dbReference type="STRING" id="298654.FraEuI1c_0348"/>
<name>E3J7G1_PSEI1</name>
<dbReference type="PANTHER" id="PTHR31302:SF20">
    <property type="entry name" value="CONSERVED PROTEIN"/>
    <property type="match status" value="1"/>
</dbReference>
<reference evidence="2 3" key="1">
    <citation type="submission" date="2010-10" db="EMBL/GenBank/DDBJ databases">
        <title>Complete sequence of Frankia sp. EuI1c.</title>
        <authorList>
            <consortium name="US DOE Joint Genome Institute"/>
            <person name="Lucas S."/>
            <person name="Copeland A."/>
            <person name="Lapidus A."/>
            <person name="Cheng J.-F."/>
            <person name="Bruce D."/>
            <person name="Goodwin L."/>
            <person name="Pitluck S."/>
            <person name="Chertkov O."/>
            <person name="Detter J.C."/>
            <person name="Han C."/>
            <person name="Tapia R."/>
            <person name="Land M."/>
            <person name="Hauser L."/>
            <person name="Jeffries C."/>
            <person name="Kyrpides N."/>
            <person name="Ivanova N."/>
            <person name="Mikhailova N."/>
            <person name="Beauchemin N."/>
            <person name="Sen A."/>
            <person name="Sur S.A."/>
            <person name="Gtari M."/>
            <person name="Wall L."/>
            <person name="Tisa L."/>
            <person name="Woyke T."/>
        </authorList>
    </citation>
    <scope>NUCLEOTIDE SEQUENCE [LARGE SCALE GENOMIC DNA]</scope>
    <source>
        <strain evidence="3">DSM 45817 / CECT 9037 / EuI1c</strain>
    </source>
</reference>
<keyword evidence="3" id="KW-1185">Reference proteome</keyword>
<dbReference type="InterPro" id="IPR051158">
    <property type="entry name" value="Metallophosphoesterase_sf"/>
</dbReference>
<dbReference type="InterPro" id="IPR029052">
    <property type="entry name" value="Metallo-depent_PP-like"/>
</dbReference>
<dbReference type="RefSeq" id="WP_013421557.1">
    <property type="nucleotide sequence ID" value="NC_014666.1"/>
</dbReference>
<organism evidence="2 3">
    <name type="scientific">Pseudofrankia inefficax (strain DSM 45817 / CECT 9037 / DDB 130130 / EuI1c)</name>
    <name type="common">Frankia inefficax</name>
    <dbReference type="NCBI Taxonomy" id="298654"/>
    <lineage>
        <taxon>Bacteria</taxon>
        <taxon>Bacillati</taxon>
        <taxon>Actinomycetota</taxon>
        <taxon>Actinomycetes</taxon>
        <taxon>Frankiales</taxon>
        <taxon>Frankiaceae</taxon>
        <taxon>Pseudofrankia</taxon>
    </lineage>
</organism>
<evidence type="ECO:0000313" key="2">
    <source>
        <dbReference type="EMBL" id="ADP78434.1"/>
    </source>
</evidence>
<dbReference type="FunCoup" id="E3J7G1">
    <property type="interactions" value="23"/>
</dbReference>
<dbReference type="Proteomes" id="UP000002484">
    <property type="component" value="Chromosome"/>
</dbReference>
<dbReference type="AlphaFoldDB" id="E3J7G1"/>
<dbReference type="InParanoid" id="E3J7G1"/>
<dbReference type="InterPro" id="IPR004843">
    <property type="entry name" value="Calcineurin-like_PHP"/>
</dbReference>
<feature type="domain" description="Calcineurin-like phosphoesterase" evidence="1">
    <location>
        <begin position="54"/>
        <end position="239"/>
    </location>
</feature>
<protein>
    <submittedName>
        <fullName evidence="2">Metallophosphoesterase</fullName>
    </submittedName>
</protein>
<evidence type="ECO:0000313" key="3">
    <source>
        <dbReference type="Proteomes" id="UP000002484"/>
    </source>
</evidence>
<sequence>MRGETRTVWPAARRVAGGLALLGAATVGYGVYERDAYTLTRREVPILAPGAAPLRLLHLSDLHVTPGQTRKFDWLGELGRLVPDLVAMTGDVLSHQDSSAPLRRALAPLYAFPGVFIPGNNDYYVPKPRSPHHYFKRHPGGPHKGPALDWDGFAKDLVADSGWRDMTHVHDVLTIGGRRLDVRGVDDARSRRDRVALVAGPPEPGADVVLGLSHTPEPRVLDAFTADGVQLTLSGHTHGGQIRLPFVGALVTNCGLDPSRARGLSRWSAAGPDGAQRMSWLHVSAGLGTSPYAPIRLGCRPEATLLTLVPAR</sequence>
<dbReference type="EMBL" id="CP002299">
    <property type="protein sequence ID" value="ADP78434.1"/>
    <property type="molecule type" value="Genomic_DNA"/>
</dbReference>